<comment type="caution">
    <text evidence="2">The sequence shown here is derived from an EMBL/GenBank/DDBJ whole genome shotgun (WGS) entry which is preliminary data.</text>
</comment>
<dbReference type="EMBL" id="QXCT01000001">
    <property type="protein sequence ID" value="MDW9251261.1"/>
    <property type="molecule type" value="Genomic_DNA"/>
</dbReference>
<feature type="region of interest" description="Disordered" evidence="1">
    <location>
        <begin position="1"/>
        <end position="26"/>
    </location>
</feature>
<reference evidence="2" key="1">
    <citation type="submission" date="2018-08" db="EMBL/GenBank/DDBJ databases">
        <title>Identification of Burkholderia cepacia strains that express a Burkholderia pseudomallei-like capsular polysaccharide.</title>
        <authorList>
            <person name="Burtnick M.N."/>
            <person name="Vongsouvath M."/>
            <person name="Newton P."/>
            <person name="Wuthiekanun V."/>
            <person name="Limmathurotsakul D."/>
            <person name="Brett P.J."/>
            <person name="Chantratita N."/>
            <person name="Dance D.A."/>
        </authorList>
    </citation>
    <scope>NUCLEOTIDE SEQUENCE</scope>
    <source>
        <strain evidence="2">SBXCC001</strain>
    </source>
</reference>
<dbReference type="Proteomes" id="UP001272137">
    <property type="component" value="Unassembled WGS sequence"/>
</dbReference>
<proteinExistence type="predicted"/>
<organism evidence="2 3">
    <name type="scientific">Burkholderia thailandensis</name>
    <dbReference type="NCBI Taxonomy" id="57975"/>
    <lineage>
        <taxon>Bacteria</taxon>
        <taxon>Pseudomonadati</taxon>
        <taxon>Pseudomonadota</taxon>
        <taxon>Betaproteobacteria</taxon>
        <taxon>Burkholderiales</taxon>
        <taxon>Burkholderiaceae</taxon>
        <taxon>Burkholderia</taxon>
        <taxon>pseudomallei group</taxon>
    </lineage>
</organism>
<protein>
    <submittedName>
        <fullName evidence="2">Integral membrane protein</fullName>
    </submittedName>
</protein>
<gene>
    <name evidence="2" type="ORF">C7S16_4857</name>
</gene>
<name>A0AAW9CU45_BURTH</name>
<evidence type="ECO:0000313" key="2">
    <source>
        <dbReference type="EMBL" id="MDW9251261.1"/>
    </source>
</evidence>
<feature type="region of interest" description="Disordered" evidence="1">
    <location>
        <begin position="63"/>
        <end position="86"/>
    </location>
</feature>
<evidence type="ECO:0000313" key="3">
    <source>
        <dbReference type="Proteomes" id="UP001272137"/>
    </source>
</evidence>
<evidence type="ECO:0000256" key="1">
    <source>
        <dbReference type="SAM" id="MobiDB-lite"/>
    </source>
</evidence>
<dbReference type="AlphaFoldDB" id="A0AAW9CU45"/>
<accession>A0AAW9CU45</accession>
<sequence>MPASAAGAGVRGAGRVRAAGPRPNRAARGIAAVAPGRLANARTWRFAVESGMRFPRRIIVRSAAQSSRSVVNDQKNAQAPARAQGF</sequence>